<dbReference type="InterPro" id="IPR001444">
    <property type="entry name" value="Flag_bb_rod_N"/>
</dbReference>
<dbReference type="InterPro" id="IPR020013">
    <property type="entry name" value="Flagellar_FlgE/F/G"/>
</dbReference>
<protein>
    <submittedName>
        <fullName evidence="6">Flagellar basal-body rod protein FlgF</fullName>
    </submittedName>
</protein>
<dbReference type="STRING" id="1321606.SAMD00020551_0767"/>
<dbReference type="Pfam" id="PF06429">
    <property type="entry name" value="Flg_bbr_C"/>
    <property type="match status" value="1"/>
</dbReference>
<evidence type="ECO:0000259" key="5">
    <source>
        <dbReference type="Pfam" id="PF22692"/>
    </source>
</evidence>
<evidence type="ECO:0000256" key="2">
    <source>
        <dbReference type="RuleBase" id="RU362116"/>
    </source>
</evidence>
<organism evidence="6 7">
    <name type="scientific">Mesobacillus selenatarsenatis (strain DSM 18680 / JCM 14380 / FERM P-15431 / SF-1)</name>
    <dbReference type="NCBI Taxonomy" id="1321606"/>
    <lineage>
        <taxon>Bacteria</taxon>
        <taxon>Bacillati</taxon>
        <taxon>Bacillota</taxon>
        <taxon>Bacilli</taxon>
        <taxon>Bacillales</taxon>
        <taxon>Bacillaceae</taxon>
        <taxon>Mesobacillus</taxon>
    </lineage>
</organism>
<dbReference type="RefSeq" id="WP_041964565.1">
    <property type="nucleotide sequence ID" value="NZ_BASE01000017.1"/>
</dbReference>
<dbReference type="PROSITE" id="PS00588">
    <property type="entry name" value="FLAGELLA_BB_ROD"/>
    <property type="match status" value="1"/>
</dbReference>
<dbReference type="PANTHER" id="PTHR30435:SF19">
    <property type="entry name" value="FLAGELLAR BASAL-BODY ROD PROTEIN FLGG"/>
    <property type="match status" value="1"/>
</dbReference>
<reference evidence="6 7" key="1">
    <citation type="submission" date="2013-06" db="EMBL/GenBank/DDBJ databases">
        <title>Whole genome shotgun sequence of Bacillus selenatarsenatis SF-1.</title>
        <authorList>
            <person name="Kuroda M."/>
            <person name="Sei K."/>
            <person name="Yamashita M."/>
            <person name="Ike M."/>
        </authorList>
    </citation>
    <scope>NUCLEOTIDE SEQUENCE [LARGE SCALE GENOMIC DNA]</scope>
    <source>
        <strain evidence="6 7">SF-1</strain>
    </source>
</reference>
<keyword evidence="2" id="KW-0975">Bacterial flagellum</keyword>
<keyword evidence="6" id="KW-0969">Cilium</keyword>
<dbReference type="GO" id="GO:0071978">
    <property type="term" value="P:bacterial-type flagellum-dependent swarming motility"/>
    <property type="evidence" value="ECO:0007669"/>
    <property type="project" value="TreeGrafter"/>
</dbReference>
<sequence>MFKGFYTVASGMLAQQRRTEMLTNNMSNANTPGYKADQAGMRAFPEMLLQRFDKQQIPTENGLNLPFNKEIGTINTGVYMQEAIPKFIQGDLRETGRKTDMALLDINMPENGSVFFTVRNTDGTVRYTRNGNFTTDAQGYLTTGSGHYVLDSAGQQIQLSSDRFTVNEAGVLTGENGESANLGVAYANNPLRMIKEGDGLFRTEDGVELPTAFGAEGVQFRTQQGFLEQSNVDISRTMTDMMSAYRAFEANQKILQAYDKSMEKAANEIGRL</sequence>
<comment type="subcellular location">
    <subcellularLocation>
        <location evidence="2">Bacterial flagellum basal body</location>
    </subcellularLocation>
</comment>
<dbReference type="AlphaFoldDB" id="A0A0A8X0S2"/>
<dbReference type="Proteomes" id="UP000031014">
    <property type="component" value="Unassembled WGS sequence"/>
</dbReference>
<dbReference type="InterPro" id="IPR037925">
    <property type="entry name" value="FlgE/F/G-like"/>
</dbReference>
<evidence type="ECO:0000313" key="7">
    <source>
        <dbReference type="Proteomes" id="UP000031014"/>
    </source>
</evidence>
<comment type="similarity">
    <text evidence="1 2">Belongs to the flagella basal body rod proteins family.</text>
</comment>
<dbReference type="Pfam" id="PF22692">
    <property type="entry name" value="LlgE_F_G_D1"/>
    <property type="match status" value="1"/>
</dbReference>
<dbReference type="GO" id="GO:0009425">
    <property type="term" value="C:bacterial-type flagellum basal body"/>
    <property type="evidence" value="ECO:0007669"/>
    <property type="project" value="UniProtKB-SubCell"/>
</dbReference>
<name>A0A0A8X0S2_MESS1</name>
<accession>A0A0A8X0S2</accession>
<feature type="domain" description="Flagellar hook protein FlgE/F/G-like D1" evidence="5">
    <location>
        <begin position="111"/>
        <end position="173"/>
    </location>
</feature>
<dbReference type="InterPro" id="IPR010930">
    <property type="entry name" value="Flg_bb/hook_C_dom"/>
</dbReference>
<keyword evidence="7" id="KW-1185">Reference proteome</keyword>
<dbReference type="SUPFAM" id="SSF117143">
    <property type="entry name" value="Flagellar hook protein flgE"/>
    <property type="match status" value="1"/>
</dbReference>
<dbReference type="PANTHER" id="PTHR30435">
    <property type="entry name" value="FLAGELLAR PROTEIN"/>
    <property type="match status" value="1"/>
</dbReference>
<dbReference type="OrthoDB" id="9800375at2"/>
<keyword evidence="6" id="KW-0282">Flagellum</keyword>
<proteinExistence type="inferred from homology"/>
<feature type="domain" description="Flagellar basal-body/hook protein C-terminal" evidence="4">
    <location>
        <begin position="223"/>
        <end position="267"/>
    </location>
</feature>
<evidence type="ECO:0000313" key="6">
    <source>
        <dbReference type="EMBL" id="GAM12632.1"/>
    </source>
</evidence>
<dbReference type="EMBL" id="BASE01000017">
    <property type="protein sequence ID" value="GAM12632.1"/>
    <property type="molecule type" value="Genomic_DNA"/>
</dbReference>
<gene>
    <name evidence="6" type="ORF">SAMD00020551_0767</name>
</gene>
<evidence type="ECO:0000256" key="1">
    <source>
        <dbReference type="ARBA" id="ARBA00009677"/>
    </source>
</evidence>
<dbReference type="NCBIfam" id="TIGR03506">
    <property type="entry name" value="FlgEFG_subfam"/>
    <property type="match status" value="1"/>
</dbReference>
<evidence type="ECO:0000259" key="3">
    <source>
        <dbReference type="Pfam" id="PF00460"/>
    </source>
</evidence>
<evidence type="ECO:0000259" key="4">
    <source>
        <dbReference type="Pfam" id="PF06429"/>
    </source>
</evidence>
<keyword evidence="6" id="KW-0966">Cell projection</keyword>
<dbReference type="InterPro" id="IPR019776">
    <property type="entry name" value="Flagellar_basal_body_rod_CS"/>
</dbReference>
<feature type="domain" description="Flagellar basal body rod protein N-terminal" evidence="3">
    <location>
        <begin position="5"/>
        <end position="35"/>
    </location>
</feature>
<dbReference type="Pfam" id="PF00460">
    <property type="entry name" value="Flg_bb_rod"/>
    <property type="match status" value="1"/>
</dbReference>
<comment type="caution">
    <text evidence="6">The sequence shown here is derived from an EMBL/GenBank/DDBJ whole genome shotgun (WGS) entry which is preliminary data.</text>
</comment>
<dbReference type="InterPro" id="IPR053967">
    <property type="entry name" value="LlgE_F_G-like_D1"/>
</dbReference>